<feature type="compositionally biased region" description="Polar residues" evidence="7">
    <location>
        <begin position="319"/>
        <end position="335"/>
    </location>
</feature>
<evidence type="ECO:0000256" key="7">
    <source>
        <dbReference type="SAM" id="MobiDB-lite"/>
    </source>
</evidence>
<comment type="caution">
    <text evidence="9">The sequence shown here is derived from an EMBL/GenBank/DDBJ whole genome shotgun (WGS) entry which is preliminary data.</text>
</comment>
<dbReference type="EMBL" id="NBSH01000012">
    <property type="protein sequence ID" value="ORX35130.1"/>
    <property type="molecule type" value="Genomic_DNA"/>
</dbReference>
<feature type="region of interest" description="Disordered" evidence="7">
    <location>
        <begin position="527"/>
        <end position="552"/>
    </location>
</feature>
<evidence type="ECO:0000313" key="10">
    <source>
        <dbReference type="Proteomes" id="UP000193218"/>
    </source>
</evidence>
<name>A0A1Y1UAR6_9TREE</name>
<dbReference type="CDD" id="cd23958">
    <property type="entry name" value="SCC2"/>
    <property type="match status" value="1"/>
</dbReference>
<dbReference type="InterPro" id="IPR011989">
    <property type="entry name" value="ARM-like"/>
</dbReference>
<evidence type="ECO:0000256" key="2">
    <source>
        <dbReference type="ARBA" id="ARBA00009252"/>
    </source>
</evidence>
<dbReference type="GO" id="GO:0071169">
    <property type="term" value="P:establishment of protein localization to chromatin"/>
    <property type="evidence" value="ECO:0007669"/>
    <property type="project" value="TreeGrafter"/>
</dbReference>
<reference evidence="9 10" key="1">
    <citation type="submission" date="2017-03" db="EMBL/GenBank/DDBJ databases">
        <title>Widespread Adenine N6-methylation of Active Genes in Fungi.</title>
        <authorList>
            <consortium name="DOE Joint Genome Institute"/>
            <person name="Mondo S.J."/>
            <person name="Dannebaum R.O."/>
            <person name="Kuo R.C."/>
            <person name="Louie K.B."/>
            <person name="Bewick A.J."/>
            <person name="Labutti K."/>
            <person name="Haridas S."/>
            <person name="Kuo A."/>
            <person name="Salamov A."/>
            <person name="Ahrendt S.R."/>
            <person name="Lau R."/>
            <person name="Bowen B.P."/>
            <person name="Lipzen A."/>
            <person name="Sullivan W."/>
            <person name="Andreopoulos W.B."/>
            <person name="Clum A."/>
            <person name="Lindquist E."/>
            <person name="Daum C."/>
            <person name="Northen T.R."/>
            <person name="Ramamoorthy G."/>
            <person name="Schmitz R.J."/>
            <person name="Gryganskyi A."/>
            <person name="Culley D."/>
            <person name="Magnuson J."/>
            <person name="James T.Y."/>
            <person name="O'Malley M.A."/>
            <person name="Stajich J.E."/>
            <person name="Spatafora J.W."/>
            <person name="Visel A."/>
            <person name="Grigoriev I.V."/>
        </authorList>
    </citation>
    <scope>NUCLEOTIDE SEQUENCE [LARGE SCALE GENOMIC DNA]</scope>
    <source>
        <strain evidence="9 10">NRRL Y-17943</strain>
    </source>
</reference>
<dbReference type="GO" id="GO:0003682">
    <property type="term" value="F:chromatin binding"/>
    <property type="evidence" value="ECO:0007669"/>
    <property type="project" value="TreeGrafter"/>
</dbReference>
<dbReference type="SUPFAM" id="SSF48371">
    <property type="entry name" value="ARM repeat"/>
    <property type="match status" value="1"/>
</dbReference>
<accession>A0A1Y1UAR6</accession>
<evidence type="ECO:0000313" key="9">
    <source>
        <dbReference type="EMBL" id="ORX35130.1"/>
    </source>
</evidence>
<organism evidence="9 10">
    <name type="scientific">Kockovaella imperatae</name>
    <dbReference type="NCBI Taxonomy" id="4999"/>
    <lineage>
        <taxon>Eukaryota</taxon>
        <taxon>Fungi</taxon>
        <taxon>Dikarya</taxon>
        <taxon>Basidiomycota</taxon>
        <taxon>Agaricomycotina</taxon>
        <taxon>Tremellomycetes</taxon>
        <taxon>Tremellales</taxon>
        <taxon>Cuniculitremaceae</taxon>
        <taxon>Kockovaella</taxon>
    </lineage>
</organism>
<dbReference type="GO" id="GO:1990414">
    <property type="term" value="P:replication-born double-strand break repair via sister chromatid exchange"/>
    <property type="evidence" value="ECO:0007669"/>
    <property type="project" value="TreeGrafter"/>
</dbReference>
<dbReference type="GO" id="GO:0034087">
    <property type="term" value="P:establishment of mitotic sister chromatid cohesion"/>
    <property type="evidence" value="ECO:0007669"/>
    <property type="project" value="TreeGrafter"/>
</dbReference>
<feature type="region of interest" description="Disordered" evidence="7">
    <location>
        <begin position="1"/>
        <end position="44"/>
    </location>
</feature>
<dbReference type="Pfam" id="PF12830">
    <property type="entry name" value="Nipped-B_C"/>
    <property type="match status" value="1"/>
</dbReference>
<feature type="domain" description="Sister chromatid cohesion C-terminal" evidence="8">
    <location>
        <begin position="1564"/>
        <end position="1743"/>
    </location>
</feature>
<dbReference type="InterPro" id="IPR033031">
    <property type="entry name" value="Scc2/Nipped-B"/>
</dbReference>
<feature type="compositionally biased region" description="Acidic residues" evidence="7">
    <location>
        <begin position="355"/>
        <end position="367"/>
    </location>
</feature>
<dbReference type="PANTHER" id="PTHR21704:SF18">
    <property type="entry name" value="NIPPED-B-LIKE PROTEIN"/>
    <property type="match status" value="1"/>
</dbReference>
<gene>
    <name evidence="9" type="ORF">BD324DRAFT_633983</name>
</gene>
<evidence type="ECO:0000256" key="6">
    <source>
        <dbReference type="RuleBase" id="RU364107"/>
    </source>
</evidence>
<dbReference type="GO" id="GO:0090694">
    <property type="term" value="C:Scc2-Scc4 cohesin loading complex"/>
    <property type="evidence" value="ECO:0007669"/>
    <property type="project" value="TreeGrafter"/>
</dbReference>
<dbReference type="InParanoid" id="A0A1Y1UAR6"/>
<dbReference type="RefSeq" id="XP_021869346.1">
    <property type="nucleotide sequence ID" value="XM_022016686.1"/>
</dbReference>
<feature type="compositionally biased region" description="Polar residues" evidence="7">
    <location>
        <begin position="270"/>
        <end position="279"/>
    </location>
</feature>
<dbReference type="OrthoDB" id="418242at2759"/>
<dbReference type="Gene3D" id="1.25.10.10">
    <property type="entry name" value="Leucine-rich Repeat Variant"/>
    <property type="match status" value="1"/>
</dbReference>
<feature type="region of interest" description="Disordered" evidence="7">
    <location>
        <begin position="218"/>
        <end position="413"/>
    </location>
</feature>
<keyword evidence="5 6" id="KW-0131">Cell cycle</keyword>
<evidence type="ECO:0000259" key="8">
    <source>
        <dbReference type="Pfam" id="PF12830"/>
    </source>
</evidence>
<feature type="compositionally biased region" description="Low complexity" evidence="7">
    <location>
        <begin position="11"/>
        <end position="30"/>
    </location>
</feature>
<sequence>MSGHPDSQAHPSSSYGPGSSSTRELPESSSDTGRDDEGSPYDNPINLLSVYPFATYQPIARTAEHISPHTVLYQPQSTSSDLYPHHADYFHRIDHPSTPEDRALRKATEDRVREMMDSQSSYTSSYLPTPSPTLEPSSYLPYPTTAPPHPMPYSFIGSYLPSPASTVLQSPTPERPTTPPVEFLDNFIKNTLIQADEREAKAETARLEAQAVKEAKELAARMKRNSSSASASSTNLANGVTAKALTRDTEPSGSNSKQPMTPSHRHRESSITSHTSTPHLSRAMSRADLAQESPDPLSMHEPSPPKRMRSYSREESPTMRHSQPFSGNGHGSQSRFEVVLSTRRPVSDSSVLAKDEDDDSGSELDWGEDPRRDADGDWAMGNEGRSRASSSHALETYGGVPPGSAKTGERDKRNHHERLQNLLDDILNESDGFPADPTREDLASARFFTRLGRDGCGPLLSDSSVQQLSRYVVRVQSTKKNTQGTALKSELDVESIGRILRLLDRSMRAGQGLVTFPSDTKVNIARVKPVKSSRKKKSGSNSRSPEADVDMPVESVEEMTDKEMQDADAKLLTVQSAGIAAACCVTVLDTDGLPKHLLSEEVLSVSVGIIRQLLDTVLIPAVEALAGERISSRFLTRVISNECVSRTKKGAGGMFVHPHLSSIAQSCCIAIPRLTSLVSRTDISFDEQLVIGSVYLSTAALFAPDQLPKKGKSKDGDSGRMAIFRTLVTESLSCLRATFARYEAHRQWILEEILTNMVKNGGGNASQARFRLADGGSISTISALLLQLVQASAFGAGIRVSKLRSKGQSLESLSQSVPMVREDTSDEEQQICTGEIESAMKSSHTVLTYLVQRAAKASKGNHDTDYKAILDVFVADLLSVLYRPEWPAAALFLIVVSKTMVTPLHNSQTGNEPTHAKMVALDYLGDIAAKLKGFQMQMEKHAVKSFDEIISTSNIEEAERLTEAHANVLAFLSGSAKEDSMYQSSLDLESIVAAQEHYLAIVKIRSIVEKLDTEKSDEAAEEKARLESIAETFAASLDRIWSGEDNVFASNTSVSLESARSAVIGLAKGRALQGAFDRILDALVLSMGSTVIGVRGKALRGLSGIVGIDPTLLSHSTVRRAIESRLEDPASSVRDAAVELIGKYVVRNPSVAAQYYPPLVGRVYDTGLGVRKRVIKLLKDMFANRDRGMQVDICTKMIGLVEDMDESVKDLTVKTLSELLYPEGISNYREPATLLVEICDVYNGAWETIEKAIREISKSAKTEKPSRYDQTVKALIDDLIDNTEETEFDPLNHIRAIYLLCTAEHDLVDPNRAEKLLSYIRFPPGSDEQLTNGLILRIFTKCIPRMPKAASTFAADLNRALLPMINRPGKYDHLRETMECFCSVVNHLTLDYTNAIKILRQCEGKLRAARNSYHNGGNADWLSSDAAAVCMFICSLITEFCDLDEVAKSQSTIQSGLATITDMPIREYFFDAFLEYSKMPIAQKAPPICLGNIFKASPLLILRPESSDWMQKVFASSDYELHCRLLTNIKEFLVSESERKATGKRETDLTALIGHAESSDSGLSTAVVQRNIESILRGARSQHAATQNAAMDILAFTVHQGLYHPLQCMPILISLETSDNELVADRALQLHQHLHTKHPTLVNVRFLECARASFDYQRGLTAEVSGQRNGAALLASWYSLLGEKRTWKTDFLRQICRAFDYDVSAKGKDKIDDGFALYIAENLAAFEYKLQEEVMTTVHLLSAVISASPHLVGVLESATLDDDSGETLDDKVLSSREGEDSESFSAAAVIQASIIVGLAVITKNHLLNLYGIPEDKCVKYQLGKKSAIGDKPALPRKDDRVGMNFDRMPLVRGVHTITEFHEQRNAFLQLLLEDGTLDEMDRESA</sequence>
<keyword evidence="4 6" id="KW-0539">Nucleus</keyword>
<dbReference type="FunCoup" id="A0A1Y1UAR6">
    <property type="interactions" value="154"/>
</dbReference>
<dbReference type="Proteomes" id="UP000193218">
    <property type="component" value="Unassembled WGS sequence"/>
</dbReference>
<dbReference type="PANTHER" id="PTHR21704">
    <property type="entry name" value="NIPPED-B-LIKE PROTEIN DELANGIN SCC2-RELATED"/>
    <property type="match status" value="1"/>
</dbReference>
<evidence type="ECO:0000256" key="3">
    <source>
        <dbReference type="ARBA" id="ARBA00022737"/>
    </source>
</evidence>
<evidence type="ECO:0000256" key="5">
    <source>
        <dbReference type="ARBA" id="ARBA00023306"/>
    </source>
</evidence>
<evidence type="ECO:0000256" key="4">
    <source>
        <dbReference type="ARBA" id="ARBA00023242"/>
    </source>
</evidence>
<dbReference type="GO" id="GO:0010468">
    <property type="term" value="P:regulation of gene expression"/>
    <property type="evidence" value="ECO:0007669"/>
    <property type="project" value="InterPro"/>
</dbReference>
<protein>
    <recommendedName>
        <fullName evidence="6">Sister chromatid cohesion protein</fullName>
    </recommendedName>
</protein>
<proteinExistence type="inferred from homology"/>
<keyword evidence="3 6" id="KW-0677">Repeat</keyword>
<evidence type="ECO:0000256" key="1">
    <source>
        <dbReference type="ARBA" id="ARBA00004123"/>
    </source>
</evidence>
<dbReference type="GO" id="GO:0061775">
    <property type="term" value="F:cohesin loader activity"/>
    <property type="evidence" value="ECO:0007669"/>
    <property type="project" value="InterPro"/>
</dbReference>
<dbReference type="GO" id="GO:0140588">
    <property type="term" value="P:chromatin looping"/>
    <property type="evidence" value="ECO:0007669"/>
    <property type="project" value="InterPro"/>
</dbReference>
<dbReference type="Pfam" id="PF12765">
    <property type="entry name" value="Cohesin_HEAT"/>
    <property type="match status" value="1"/>
</dbReference>
<dbReference type="GeneID" id="33558495"/>
<comment type="similarity">
    <text evidence="2 6">Belongs to the SCC2/Nipped-B family.</text>
</comment>
<comment type="subcellular location">
    <subcellularLocation>
        <location evidence="1 6">Nucleus</location>
    </subcellularLocation>
</comment>
<dbReference type="InterPro" id="IPR026003">
    <property type="entry name" value="Cohesin_HEAT"/>
</dbReference>
<keyword evidence="10" id="KW-1185">Reference proteome</keyword>
<dbReference type="STRING" id="4999.A0A1Y1UAR6"/>
<dbReference type="InterPro" id="IPR016024">
    <property type="entry name" value="ARM-type_fold"/>
</dbReference>
<feature type="compositionally biased region" description="Polar residues" evidence="7">
    <location>
        <begin position="251"/>
        <end position="261"/>
    </location>
</feature>
<feature type="compositionally biased region" description="Basic residues" evidence="7">
    <location>
        <begin position="528"/>
        <end position="538"/>
    </location>
</feature>
<dbReference type="InterPro" id="IPR024986">
    <property type="entry name" value="Nipped-B_C"/>
</dbReference>